<organism evidence="5 6">
    <name type="scientific">Carpinus fangiana</name>
    <dbReference type="NCBI Taxonomy" id="176857"/>
    <lineage>
        <taxon>Eukaryota</taxon>
        <taxon>Viridiplantae</taxon>
        <taxon>Streptophyta</taxon>
        <taxon>Embryophyta</taxon>
        <taxon>Tracheophyta</taxon>
        <taxon>Spermatophyta</taxon>
        <taxon>Magnoliopsida</taxon>
        <taxon>eudicotyledons</taxon>
        <taxon>Gunneridae</taxon>
        <taxon>Pentapetalae</taxon>
        <taxon>rosids</taxon>
        <taxon>fabids</taxon>
        <taxon>Fagales</taxon>
        <taxon>Betulaceae</taxon>
        <taxon>Carpinus</taxon>
    </lineage>
</organism>
<feature type="domain" description="Glycylpeptide N-tetradecanoyltransferase C-terminal" evidence="4">
    <location>
        <begin position="96"/>
        <end position="310"/>
    </location>
</feature>
<keyword evidence="1" id="KW-0012">Acyltransferase</keyword>
<dbReference type="GO" id="GO:0004379">
    <property type="term" value="F:glycylpeptide N-tetradecanoyltransferase activity"/>
    <property type="evidence" value="ECO:0007669"/>
    <property type="project" value="UniProtKB-EC"/>
</dbReference>
<dbReference type="Gene3D" id="3.40.630.170">
    <property type="match status" value="1"/>
</dbReference>
<dbReference type="EC" id="2.3.1.97" evidence="1"/>
<reference evidence="5 6" key="1">
    <citation type="submission" date="2019-06" db="EMBL/GenBank/DDBJ databases">
        <title>A chromosomal-level reference genome of Carpinus fangiana (Coryloideae, Betulaceae).</title>
        <authorList>
            <person name="Yang X."/>
            <person name="Wang Z."/>
            <person name="Zhang L."/>
            <person name="Hao G."/>
            <person name="Liu J."/>
            <person name="Yang Y."/>
        </authorList>
    </citation>
    <scope>NUCLEOTIDE SEQUENCE [LARGE SCALE GENOMIC DNA]</scope>
    <source>
        <strain evidence="5">Cfa_2016G</strain>
        <tissue evidence="5">Leaf</tissue>
    </source>
</reference>
<sequence length="312" mass="35239">MDKNTNQEKDNGSKDEPTNDAADTKSMDMTTIQELIRKGLVQNATPEEIKDMAKHKFWQTQPVPRYEEESSTDGPIEPEDLAKVRKEPLPLIDGFIGFSPLPHGSTKQRQTLKYKLPEKTATKGLRPMSTADIPQVGDLLRRYLDRHDMAQQFDSEELKHWLLEADVTSPDKVVYSFVVEESGKITDFFSFYRLESTVIRNAKHDTIRAAYLFYYATEAAFKGDGKNKKVLQARLNELMNDALILAKNEKFDVFNALTLLDNPLFLTEQKFGAGDGKLHYYLYNYRTAPIGGGIDEGSNIDASKSGVGVVML</sequence>
<evidence type="ECO:0000313" key="5">
    <source>
        <dbReference type="EMBL" id="KAB8336856.1"/>
    </source>
</evidence>
<dbReference type="SUPFAM" id="SSF55729">
    <property type="entry name" value="Acyl-CoA N-acyltransferases (Nat)"/>
    <property type="match status" value="2"/>
</dbReference>
<evidence type="ECO:0000256" key="1">
    <source>
        <dbReference type="RuleBase" id="RU000586"/>
    </source>
</evidence>
<feature type="region of interest" description="Disordered" evidence="3">
    <location>
        <begin position="1"/>
        <end position="28"/>
    </location>
</feature>
<dbReference type="PROSITE" id="PS00976">
    <property type="entry name" value="NMT_2"/>
    <property type="match status" value="1"/>
</dbReference>
<feature type="compositionally biased region" description="Basic and acidic residues" evidence="3">
    <location>
        <begin position="1"/>
        <end position="26"/>
    </location>
</feature>
<dbReference type="OrthoDB" id="60315at2759"/>
<name>A0A5N6KNX6_9ROSI</name>
<dbReference type="EMBL" id="VIBQ01000009">
    <property type="protein sequence ID" value="KAB8336856.1"/>
    <property type="molecule type" value="Genomic_DNA"/>
</dbReference>
<dbReference type="PANTHER" id="PTHR11377:SF5">
    <property type="entry name" value="GLYCYLPEPTIDE N-TETRADECANOYLTRANSFERASE"/>
    <property type="match status" value="1"/>
</dbReference>
<evidence type="ECO:0000313" key="6">
    <source>
        <dbReference type="Proteomes" id="UP000327013"/>
    </source>
</evidence>
<dbReference type="InterPro" id="IPR016181">
    <property type="entry name" value="Acyl_CoA_acyltransferase"/>
</dbReference>
<dbReference type="Pfam" id="PF02799">
    <property type="entry name" value="NMT_C"/>
    <property type="match status" value="1"/>
</dbReference>
<dbReference type="PANTHER" id="PTHR11377">
    <property type="entry name" value="N-MYRISTOYL TRANSFERASE"/>
    <property type="match status" value="1"/>
</dbReference>
<dbReference type="InterPro" id="IPR000903">
    <property type="entry name" value="NMT"/>
</dbReference>
<evidence type="ECO:0000259" key="4">
    <source>
        <dbReference type="Pfam" id="PF02799"/>
    </source>
</evidence>
<dbReference type="InterPro" id="IPR022677">
    <property type="entry name" value="NMT_C"/>
</dbReference>
<protein>
    <recommendedName>
        <fullName evidence="1">Glycylpeptide N-tetradecanoyltransferase</fullName>
        <ecNumber evidence="1">2.3.1.97</ecNumber>
    </recommendedName>
</protein>
<dbReference type="Proteomes" id="UP000327013">
    <property type="component" value="Unassembled WGS sequence"/>
</dbReference>
<keyword evidence="6" id="KW-1185">Reference proteome</keyword>
<comment type="caution">
    <text evidence="5">The sequence shown here is derived from an EMBL/GenBank/DDBJ whole genome shotgun (WGS) entry which is preliminary data.</text>
</comment>
<evidence type="ECO:0000256" key="3">
    <source>
        <dbReference type="SAM" id="MobiDB-lite"/>
    </source>
</evidence>
<dbReference type="AlphaFoldDB" id="A0A5N6KNX6"/>
<proteinExistence type="inferred from homology"/>
<comment type="catalytic activity">
    <reaction evidence="1">
        <text>N-terminal glycyl-[protein] + tetradecanoyl-CoA = N-tetradecanoylglycyl-[protein] + CoA + H(+)</text>
        <dbReference type="Rhea" id="RHEA:15521"/>
        <dbReference type="Rhea" id="RHEA-COMP:12666"/>
        <dbReference type="Rhea" id="RHEA-COMP:12667"/>
        <dbReference type="ChEBI" id="CHEBI:15378"/>
        <dbReference type="ChEBI" id="CHEBI:57287"/>
        <dbReference type="ChEBI" id="CHEBI:57385"/>
        <dbReference type="ChEBI" id="CHEBI:64723"/>
        <dbReference type="ChEBI" id="CHEBI:133050"/>
        <dbReference type="EC" id="2.3.1.97"/>
    </reaction>
</comment>
<evidence type="ECO:0000256" key="2">
    <source>
        <dbReference type="RuleBase" id="RU004178"/>
    </source>
</evidence>
<dbReference type="GO" id="GO:0005737">
    <property type="term" value="C:cytoplasm"/>
    <property type="evidence" value="ECO:0007669"/>
    <property type="project" value="TreeGrafter"/>
</dbReference>
<dbReference type="Gene3D" id="3.40.630.30">
    <property type="match status" value="1"/>
</dbReference>
<keyword evidence="1" id="KW-0808">Transferase</keyword>
<comment type="function">
    <text evidence="1">Adds a myristoyl group to the N-terminal glycine residue of certain cellular proteins.</text>
</comment>
<comment type="similarity">
    <text evidence="2">Belongs to the NMT family.</text>
</comment>
<accession>A0A5N6KNX6</accession>
<gene>
    <name evidence="5" type="ORF">FH972_021164</name>
</gene>
<dbReference type="InterPro" id="IPR022678">
    <property type="entry name" value="NMT_CS"/>
</dbReference>